<dbReference type="EMBL" id="JBEDUW010000006">
    <property type="protein sequence ID" value="KAK9922444.1"/>
    <property type="molecule type" value="Genomic_DNA"/>
</dbReference>
<evidence type="ECO:0000313" key="1">
    <source>
        <dbReference type="EMBL" id="KAK9922444.1"/>
    </source>
</evidence>
<reference evidence="2 3" key="1">
    <citation type="journal article" date="2023" name="G3 (Bethesda)">
        <title>A chromosome-length genome assembly and annotation of blackberry (Rubus argutus, cv. 'Hillquist').</title>
        <authorList>
            <person name="Bruna T."/>
            <person name="Aryal R."/>
            <person name="Dudchenko O."/>
            <person name="Sargent D.J."/>
            <person name="Mead D."/>
            <person name="Buti M."/>
            <person name="Cavallini A."/>
            <person name="Hytonen T."/>
            <person name="Andres J."/>
            <person name="Pham M."/>
            <person name="Weisz D."/>
            <person name="Mascagni F."/>
            <person name="Usai G."/>
            <person name="Natali L."/>
            <person name="Bassil N."/>
            <person name="Fernandez G.E."/>
            <person name="Lomsadze A."/>
            <person name="Armour M."/>
            <person name="Olukolu B."/>
            <person name="Poorten T."/>
            <person name="Britton C."/>
            <person name="Davik J."/>
            <person name="Ashrafi H."/>
            <person name="Aiden E.L."/>
            <person name="Borodovsky M."/>
            <person name="Worthington M."/>
        </authorList>
    </citation>
    <scope>NUCLEOTIDE SEQUENCE [LARGE SCALE GENOMIC DNA]</scope>
    <source>
        <strain evidence="2">PI 553951</strain>
    </source>
</reference>
<name>A0AAW1WD77_RUBAR</name>
<accession>A0AAW1WD77</accession>
<keyword evidence="3" id="KW-1185">Reference proteome</keyword>
<sequence length="88" mass="10049">MMLHVVEALLIGFNARFVIRNWDPGVGGEEIEPVFWKQPNIQVLWMWQGTTCSTENSPLWLRTGGMQAAGQLVNGDDDEERIDQRFSD</sequence>
<dbReference type="EMBL" id="JBEDUW010000006">
    <property type="protein sequence ID" value="KAK9922452.1"/>
    <property type="molecule type" value="Genomic_DNA"/>
</dbReference>
<proteinExistence type="predicted"/>
<evidence type="ECO:0000313" key="3">
    <source>
        <dbReference type="Proteomes" id="UP001457282"/>
    </source>
</evidence>
<dbReference type="Proteomes" id="UP001457282">
    <property type="component" value="Unassembled WGS sequence"/>
</dbReference>
<evidence type="ECO:0000313" key="2">
    <source>
        <dbReference type="EMBL" id="KAK9922452.1"/>
    </source>
</evidence>
<gene>
    <name evidence="1" type="ORF">M0R45_030908</name>
    <name evidence="2" type="ORF">M0R45_030916</name>
</gene>
<dbReference type="AlphaFoldDB" id="A0AAW1WD77"/>
<comment type="caution">
    <text evidence="2">The sequence shown here is derived from an EMBL/GenBank/DDBJ whole genome shotgun (WGS) entry which is preliminary data.</text>
</comment>
<organism evidence="2 3">
    <name type="scientific">Rubus argutus</name>
    <name type="common">Southern blackberry</name>
    <dbReference type="NCBI Taxonomy" id="59490"/>
    <lineage>
        <taxon>Eukaryota</taxon>
        <taxon>Viridiplantae</taxon>
        <taxon>Streptophyta</taxon>
        <taxon>Embryophyta</taxon>
        <taxon>Tracheophyta</taxon>
        <taxon>Spermatophyta</taxon>
        <taxon>Magnoliopsida</taxon>
        <taxon>eudicotyledons</taxon>
        <taxon>Gunneridae</taxon>
        <taxon>Pentapetalae</taxon>
        <taxon>rosids</taxon>
        <taxon>fabids</taxon>
        <taxon>Rosales</taxon>
        <taxon>Rosaceae</taxon>
        <taxon>Rosoideae</taxon>
        <taxon>Rosoideae incertae sedis</taxon>
        <taxon>Rubus</taxon>
    </lineage>
</organism>
<protein>
    <submittedName>
        <fullName evidence="2">Uncharacterized protein</fullName>
    </submittedName>
</protein>